<protein>
    <submittedName>
        <fullName evidence="1">Uncharacterized protein</fullName>
    </submittedName>
</protein>
<dbReference type="SUPFAM" id="SSF49777">
    <property type="entry name" value="PEBP-like"/>
    <property type="match status" value="1"/>
</dbReference>
<dbReference type="InterPro" id="IPR035810">
    <property type="entry name" value="PEBP_euk"/>
</dbReference>
<dbReference type="CDD" id="cd00866">
    <property type="entry name" value="PEBP_euk"/>
    <property type="match status" value="1"/>
</dbReference>
<dbReference type="InterPro" id="IPR036610">
    <property type="entry name" value="PEBP-like_sf"/>
</dbReference>
<dbReference type="EMBL" id="JACKWZ010000063">
    <property type="protein sequence ID" value="KAF9417986.1"/>
    <property type="molecule type" value="Genomic_DNA"/>
</dbReference>
<dbReference type="PANTHER" id="PTHR11362">
    <property type="entry name" value="PHOSPHATIDYLETHANOLAMINE-BINDING PROTEIN"/>
    <property type="match status" value="1"/>
</dbReference>
<keyword evidence="2" id="KW-1185">Reference proteome</keyword>
<evidence type="ECO:0000313" key="2">
    <source>
        <dbReference type="Proteomes" id="UP000648187"/>
    </source>
</evidence>
<gene>
    <name evidence="1" type="ORF">HW555_005131</name>
</gene>
<sequence>MALLMRQVMFRKFRKLIQNSITQEFCLFTLYVLSLLVPIEGQGKTQQIMTEIQTLFKEHCVVPDVINIPPSELLTIKYPSGSVVTTGKELTPTQVKDQPVVQWAAKEEEYYTLAMVDPDAPSREDPKFREWHHWLVGNILGGHIGKGEILSEYIGSGPPKGTGLHRYVFLVYKQPEKCDFSKIPKLRNNSGEKRGKFSIAKFATEFKLGSPIAGNFYVAKYDDYVPKLYAKLKG</sequence>
<accession>A0A835GH65</accession>
<evidence type="ECO:0000313" key="1">
    <source>
        <dbReference type="EMBL" id="KAF9417986.1"/>
    </source>
</evidence>
<dbReference type="Gene3D" id="3.90.280.10">
    <property type="entry name" value="PEBP-like"/>
    <property type="match status" value="1"/>
</dbReference>
<name>A0A835GH65_SPOEX</name>
<organism evidence="1 2">
    <name type="scientific">Spodoptera exigua</name>
    <name type="common">Beet armyworm</name>
    <name type="synonym">Noctua fulgens</name>
    <dbReference type="NCBI Taxonomy" id="7107"/>
    <lineage>
        <taxon>Eukaryota</taxon>
        <taxon>Metazoa</taxon>
        <taxon>Ecdysozoa</taxon>
        <taxon>Arthropoda</taxon>
        <taxon>Hexapoda</taxon>
        <taxon>Insecta</taxon>
        <taxon>Pterygota</taxon>
        <taxon>Neoptera</taxon>
        <taxon>Endopterygota</taxon>
        <taxon>Lepidoptera</taxon>
        <taxon>Glossata</taxon>
        <taxon>Ditrysia</taxon>
        <taxon>Noctuoidea</taxon>
        <taxon>Noctuidae</taxon>
        <taxon>Amphipyrinae</taxon>
        <taxon>Spodoptera</taxon>
    </lineage>
</organism>
<dbReference type="Proteomes" id="UP000648187">
    <property type="component" value="Unassembled WGS sequence"/>
</dbReference>
<dbReference type="Pfam" id="PF01161">
    <property type="entry name" value="PBP"/>
    <property type="match status" value="1"/>
</dbReference>
<dbReference type="AlphaFoldDB" id="A0A835GH65"/>
<dbReference type="InterPro" id="IPR008914">
    <property type="entry name" value="PEBP"/>
</dbReference>
<dbReference type="PANTHER" id="PTHR11362:SF82">
    <property type="entry name" value="PHOSPHATIDYLETHANOLAMINE-BINDING PROTEIN 4"/>
    <property type="match status" value="1"/>
</dbReference>
<comment type="caution">
    <text evidence="1">The sequence shown here is derived from an EMBL/GenBank/DDBJ whole genome shotgun (WGS) entry which is preliminary data.</text>
</comment>
<proteinExistence type="predicted"/>
<reference evidence="1" key="1">
    <citation type="submission" date="2020-08" db="EMBL/GenBank/DDBJ databases">
        <title>Spodoptera exigua strain:BAW_Kor-Di-RS1 Genome sequencing and assembly.</title>
        <authorList>
            <person name="Kim J."/>
            <person name="Nam H.Y."/>
            <person name="Kwon M."/>
            <person name="Choi J.H."/>
            <person name="Cho S.R."/>
            <person name="Kim G.-H."/>
        </authorList>
    </citation>
    <scope>NUCLEOTIDE SEQUENCE</scope>
    <source>
        <strain evidence="1">BAW_Kor-Di-RS1</strain>
        <tissue evidence="1">Whole-body</tissue>
    </source>
</reference>